<sequence length="803" mass="89975">MFGRSFAGISSVSRIARSFATEAELPFKKILVANRGEIACRVFKTAKRMGIKTVAVYSDADRNAKHVKMADEAVYIGPSPSSQSYLRADKIVEACRKTGADAVHPGYGFLSENWRFAETLEKENIIWCGPGKYAIEAMGDKIGSKKLAVAAKVNTIPGYNGEINTDEEVLKIANEIGYPVMIKASAGGGGKGMRIAWNDKEALTGYHLSKQEAKSAFGDDRMFIEKYIEEPRHIEIQVLGDKYGNYCAFPERECSIQRRNQKVVEESPSCLLDEETRTAMGKQACMMAKAVNYCSAGTVEFLCDKHKNFYFLEMNTRLQVEHPITEMVTREDLVEQMFWIAAGKKLPDRLINWPLKRYAHAIETRVYAEDPRRNFLPSLGLLTKYIEPTGEGVRCDSGILDGSQISMYYDPMICKLVTWGDDRATAIKRMDDALNTYIIRGLNHNSAFLQSVIRSKRFASGKITTNFIKEEYPNGWTNSELTEKEAEQLIAATVAVHQERLATQATNDQMMESYKPAFEQELVATVDKKSYKIHLEYEGDAMMMTIDGKKVKVENAGLEKERPIVDATVNGEDVKVQYFEPTTEGYNMQYCGGNFNVILRSARAEELSKFMIPKVKPDTSKFLASPMAGSLVKVHVKEGDRIEAGQALAVVEAMKMQNELYAQKACVVKKIYFKPGQNLALDDDVKVQYFEPTTEGYNMQYCGGNFNVILRSARAEELSKFMIPKVKPDTSKFLASPMAGSLVKVHVKEGDRIEAGQALAVVEAMKMQNELYAQKTCVVKKIYFKPGQNLALDDVIMDFDTTA</sequence>
<dbReference type="EMBL" id="LXWW01000019">
    <property type="protein sequence ID" value="OAO17734.1"/>
    <property type="molecule type" value="Genomic_DNA"/>
</dbReference>
<evidence type="ECO:0000256" key="7">
    <source>
        <dbReference type="ARBA" id="ARBA00022723"/>
    </source>
</evidence>
<evidence type="ECO:0000256" key="2">
    <source>
        <dbReference type="ARBA" id="ARBA00004305"/>
    </source>
</evidence>
<dbReference type="SUPFAM" id="SSF51246">
    <property type="entry name" value="Rudiment single hybrid motif"/>
    <property type="match status" value="1"/>
</dbReference>
<dbReference type="InterPro" id="IPR050856">
    <property type="entry name" value="Biotin_carboxylase_complex"/>
</dbReference>
<dbReference type="OrthoDB" id="196847at2759"/>
<dbReference type="GO" id="GO:0016042">
    <property type="term" value="P:lipid catabolic process"/>
    <property type="evidence" value="ECO:0007669"/>
    <property type="project" value="UniProtKB-KW"/>
</dbReference>
<keyword evidence="10" id="KW-0460">Magnesium</keyword>
<dbReference type="Pfam" id="PF02785">
    <property type="entry name" value="Biotin_carb_C"/>
    <property type="match status" value="1"/>
</dbReference>
<keyword evidence="6" id="KW-0436">Ligase</keyword>
<dbReference type="InterPro" id="IPR005481">
    <property type="entry name" value="BC-like_N"/>
</dbReference>
<dbReference type="InterPro" id="IPR011764">
    <property type="entry name" value="Biotin_carboxylation_dom"/>
</dbReference>
<evidence type="ECO:0000256" key="9">
    <source>
        <dbReference type="ARBA" id="ARBA00022840"/>
    </source>
</evidence>
<dbReference type="EC" id="6.4.1.3" evidence="4"/>
<dbReference type="InterPro" id="IPR016185">
    <property type="entry name" value="PreATP-grasp_dom_sf"/>
</dbReference>
<comment type="catalytic activity">
    <reaction evidence="18">
        <text>propanoyl-CoA + hydrogencarbonate + ATP = (S)-methylmalonyl-CoA + ADP + phosphate + H(+)</text>
        <dbReference type="Rhea" id="RHEA:23720"/>
        <dbReference type="ChEBI" id="CHEBI:15378"/>
        <dbReference type="ChEBI" id="CHEBI:17544"/>
        <dbReference type="ChEBI" id="CHEBI:30616"/>
        <dbReference type="ChEBI" id="CHEBI:43474"/>
        <dbReference type="ChEBI" id="CHEBI:57327"/>
        <dbReference type="ChEBI" id="CHEBI:57392"/>
        <dbReference type="ChEBI" id="CHEBI:456216"/>
        <dbReference type="EC" id="6.4.1.3"/>
    </reaction>
    <physiologicalReaction direction="left-to-right" evidence="18">
        <dbReference type="Rhea" id="RHEA:23721"/>
    </physiologicalReaction>
</comment>
<evidence type="ECO:0000256" key="17">
    <source>
        <dbReference type="ARBA" id="ARBA00048208"/>
    </source>
</evidence>
<dbReference type="InterPro" id="IPR011761">
    <property type="entry name" value="ATP-grasp"/>
</dbReference>
<dbReference type="FunFam" id="3.40.50.20:FF:000010">
    <property type="entry name" value="Propionyl-CoA carboxylase subunit alpha"/>
    <property type="match status" value="1"/>
</dbReference>
<dbReference type="Gene3D" id="3.30.700.30">
    <property type="match status" value="1"/>
</dbReference>
<dbReference type="PROSITE" id="PS50975">
    <property type="entry name" value="ATP_GRASP"/>
    <property type="match status" value="1"/>
</dbReference>
<dbReference type="PANTHER" id="PTHR18866:SF33">
    <property type="entry name" value="METHYLCROTONOYL-COA CARBOXYLASE SUBUNIT ALPHA, MITOCHONDRIAL-RELATED"/>
    <property type="match status" value="1"/>
</dbReference>
<gene>
    <name evidence="23" type="ORF">AV274_0524</name>
</gene>
<dbReference type="PANTHER" id="PTHR18866">
    <property type="entry name" value="CARBOXYLASE:PYRUVATE/ACETYL-COA/PROPIONYL-COA CARBOXYLASE"/>
    <property type="match status" value="1"/>
</dbReference>
<keyword evidence="24" id="KW-1185">Reference proteome</keyword>
<dbReference type="AlphaFoldDB" id="A0A196SPJ1"/>
<dbReference type="PROSITE" id="PS00867">
    <property type="entry name" value="CPSASE_2"/>
    <property type="match status" value="1"/>
</dbReference>
<evidence type="ECO:0000256" key="12">
    <source>
        <dbReference type="ARBA" id="ARBA00022963"/>
    </source>
</evidence>
<dbReference type="Pfam" id="PF00364">
    <property type="entry name" value="Biotin_lipoyl"/>
    <property type="match status" value="2"/>
</dbReference>
<organism evidence="23 24">
    <name type="scientific">Blastocystis sp. subtype 1 (strain ATCC 50177 / NandII)</name>
    <dbReference type="NCBI Taxonomy" id="478820"/>
    <lineage>
        <taxon>Eukaryota</taxon>
        <taxon>Sar</taxon>
        <taxon>Stramenopiles</taxon>
        <taxon>Bigyra</taxon>
        <taxon>Opalozoa</taxon>
        <taxon>Opalinata</taxon>
        <taxon>Blastocystidae</taxon>
        <taxon>Blastocystis</taxon>
    </lineage>
</organism>
<evidence type="ECO:0000256" key="18">
    <source>
        <dbReference type="ARBA" id="ARBA00049495"/>
    </source>
</evidence>
<keyword evidence="9 19" id="KW-0067">ATP-binding</keyword>
<name>A0A196SPJ1_BLAHN</name>
<evidence type="ECO:0000256" key="8">
    <source>
        <dbReference type="ARBA" id="ARBA00022741"/>
    </source>
</evidence>
<evidence type="ECO:0000256" key="10">
    <source>
        <dbReference type="ARBA" id="ARBA00022842"/>
    </source>
</evidence>
<evidence type="ECO:0000256" key="13">
    <source>
        <dbReference type="ARBA" id="ARBA00023098"/>
    </source>
</evidence>
<evidence type="ECO:0000313" key="24">
    <source>
        <dbReference type="Proteomes" id="UP000078348"/>
    </source>
</evidence>
<feature type="domain" description="Biotin carboxylation" evidence="22">
    <location>
        <begin position="26"/>
        <end position="473"/>
    </location>
</feature>
<dbReference type="SMART" id="SM00878">
    <property type="entry name" value="Biotin_carb_C"/>
    <property type="match status" value="1"/>
</dbReference>
<dbReference type="Gene3D" id="3.30.470.20">
    <property type="entry name" value="ATP-grasp fold, B domain"/>
    <property type="match status" value="1"/>
</dbReference>
<dbReference type="GO" id="GO:0005759">
    <property type="term" value="C:mitochondrial matrix"/>
    <property type="evidence" value="ECO:0007669"/>
    <property type="project" value="UniProtKB-SubCell"/>
</dbReference>
<evidence type="ECO:0000256" key="19">
    <source>
        <dbReference type="PROSITE-ProRule" id="PRU00409"/>
    </source>
</evidence>
<dbReference type="InterPro" id="IPR011053">
    <property type="entry name" value="Single_hybrid_motif"/>
</dbReference>
<evidence type="ECO:0000256" key="1">
    <source>
        <dbReference type="ARBA" id="ARBA00001953"/>
    </source>
</evidence>
<evidence type="ECO:0000256" key="15">
    <source>
        <dbReference type="ARBA" id="ARBA00023267"/>
    </source>
</evidence>
<accession>A0A196SPJ1</accession>
<feature type="domain" description="Lipoyl-binding" evidence="20">
    <location>
        <begin position="725"/>
        <end position="800"/>
    </location>
</feature>
<dbReference type="FunFam" id="3.30.1490.20:FF:000018">
    <property type="entry name" value="Biotin carboxylase"/>
    <property type="match status" value="1"/>
</dbReference>
<comment type="catalytic activity">
    <reaction evidence="17">
        <text>butanoyl-CoA + hydrogencarbonate + ATP = (2S)-ethylmalonyl-CoA + ADP + phosphate + H(+)</text>
        <dbReference type="Rhea" id="RHEA:59520"/>
        <dbReference type="ChEBI" id="CHEBI:15378"/>
        <dbReference type="ChEBI" id="CHEBI:17544"/>
        <dbReference type="ChEBI" id="CHEBI:30616"/>
        <dbReference type="ChEBI" id="CHEBI:43474"/>
        <dbReference type="ChEBI" id="CHEBI:57371"/>
        <dbReference type="ChEBI" id="CHEBI:60909"/>
        <dbReference type="ChEBI" id="CHEBI:456216"/>
    </reaction>
    <physiologicalReaction direction="left-to-right" evidence="17">
        <dbReference type="Rhea" id="RHEA:59521"/>
    </physiologicalReaction>
</comment>
<feature type="domain" description="ATP-grasp" evidence="21">
    <location>
        <begin position="145"/>
        <end position="342"/>
    </location>
</feature>
<comment type="pathway">
    <text evidence="3">Metabolic intermediate metabolism; propanoyl-CoA degradation; succinyl-CoA from propanoyl-CoA: step 1/3.</text>
</comment>
<evidence type="ECO:0000256" key="14">
    <source>
        <dbReference type="ARBA" id="ARBA00023211"/>
    </source>
</evidence>
<dbReference type="InterPro" id="IPR001882">
    <property type="entry name" value="Biotin_BS"/>
</dbReference>
<dbReference type="PROSITE" id="PS50968">
    <property type="entry name" value="BIOTINYL_LIPOYL"/>
    <property type="match status" value="2"/>
</dbReference>
<dbReference type="SUPFAM" id="SSF51230">
    <property type="entry name" value="Single hybrid motif"/>
    <property type="match status" value="2"/>
</dbReference>
<keyword evidence="15" id="KW-0092">Biotin</keyword>
<evidence type="ECO:0000256" key="6">
    <source>
        <dbReference type="ARBA" id="ARBA00022598"/>
    </source>
</evidence>
<comment type="subcellular location">
    <subcellularLocation>
        <location evidence="2">Mitochondrion matrix</location>
    </subcellularLocation>
</comment>
<evidence type="ECO:0000256" key="16">
    <source>
        <dbReference type="ARBA" id="ARBA00031557"/>
    </source>
</evidence>
<keyword evidence="13" id="KW-0443">Lipid metabolism</keyword>
<dbReference type="InterPro" id="IPR041265">
    <property type="entry name" value="PCC_BT"/>
</dbReference>
<dbReference type="GO" id="GO:0005524">
    <property type="term" value="F:ATP binding"/>
    <property type="evidence" value="ECO:0007669"/>
    <property type="project" value="UniProtKB-UniRule"/>
</dbReference>
<dbReference type="FunFam" id="3.30.470.20:FF:000028">
    <property type="entry name" value="Methylcrotonoyl-CoA carboxylase subunit alpha, mitochondrial"/>
    <property type="match status" value="1"/>
</dbReference>
<dbReference type="Pfam" id="PF18140">
    <property type="entry name" value="PCC_BT"/>
    <property type="match status" value="1"/>
</dbReference>
<proteinExistence type="predicted"/>
<dbReference type="Gene3D" id="2.40.50.100">
    <property type="match status" value="2"/>
</dbReference>
<dbReference type="CDD" id="cd06850">
    <property type="entry name" value="biotinyl_domain"/>
    <property type="match status" value="2"/>
</dbReference>
<evidence type="ECO:0000259" key="21">
    <source>
        <dbReference type="PROSITE" id="PS50975"/>
    </source>
</evidence>
<evidence type="ECO:0000259" key="20">
    <source>
        <dbReference type="PROSITE" id="PS50968"/>
    </source>
</evidence>
<dbReference type="InterPro" id="IPR005479">
    <property type="entry name" value="CPAse_ATP-bd"/>
</dbReference>
<dbReference type="InterPro" id="IPR011054">
    <property type="entry name" value="Rudment_hybrid_motif"/>
</dbReference>
<keyword evidence="7" id="KW-0479">Metal-binding</keyword>
<dbReference type="PROSITE" id="PS50979">
    <property type="entry name" value="BC"/>
    <property type="match status" value="1"/>
</dbReference>
<reference evidence="23 24" key="1">
    <citation type="submission" date="2016-05" db="EMBL/GenBank/DDBJ databases">
        <title>Nuclear genome of Blastocystis sp. subtype 1 NandII.</title>
        <authorList>
            <person name="Gentekaki E."/>
            <person name="Curtis B."/>
            <person name="Stairs C."/>
            <person name="Eme L."/>
            <person name="Herman E."/>
            <person name="Klimes V."/>
            <person name="Arias M.C."/>
            <person name="Elias M."/>
            <person name="Hilliou F."/>
            <person name="Klute M."/>
            <person name="Malik S.-B."/>
            <person name="Pightling A."/>
            <person name="Rachubinski R."/>
            <person name="Salas D."/>
            <person name="Schlacht A."/>
            <person name="Suga H."/>
            <person name="Archibald J."/>
            <person name="Ball S.G."/>
            <person name="Clark G."/>
            <person name="Dacks J."/>
            <person name="Van Der Giezen M."/>
            <person name="Tsaousis A."/>
            <person name="Roger A."/>
        </authorList>
    </citation>
    <scope>NUCLEOTIDE SEQUENCE [LARGE SCALE GENOMIC DNA]</scope>
    <source>
        <strain evidence="24">ATCC 50177 / NandII</strain>
    </source>
</reference>
<dbReference type="SUPFAM" id="SSF56059">
    <property type="entry name" value="Glutathione synthetase ATP-binding domain-like"/>
    <property type="match status" value="1"/>
</dbReference>
<keyword evidence="14" id="KW-0464">Manganese</keyword>
<dbReference type="PROSITE" id="PS00188">
    <property type="entry name" value="BIOTIN"/>
    <property type="match status" value="2"/>
</dbReference>
<protein>
    <recommendedName>
        <fullName evidence="5">Propionyl-CoA carboxylase alpha chain, mitochondrial</fullName>
        <ecNumber evidence="4">6.4.1.3</ecNumber>
    </recommendedName>
    <alternativeName>
        <fullName evidence="16">Propanoyl-CoA:carbon dioxide ligase subunit alpha</fullName>
    </alternativeName>
</protein>
<comment type="cofactor">
    <cofactor evidence="1">
        <name>biotin</name>
        <dbReference type="ChEBI" id="CHEBI:57586"/>
    </cofactor>
</comment>
<dbReference type="InterPro" id="IPR000089">
    <property type="entry name" value="Biotin_lipoyl"/>
</dbReference>
<evidence type="ECO:0000313" key="23">
    <source>
        <dbReference type="EMBL" id="OAO17734.1"/>
    </source>
</evidence>
<keyword evidence="8 19" id="KW-0547">Nucleotide-binding</keyword>
<dbReference type="Proteomes" id="UP000078348">
    <property type="component" value="Unassembled WGS sequence"/>
</dbReference>
<dbReference type="InterPro" id="IPR013815">
    <property type="entry name" value="ATP_grasp_subdomain_1"/>
</dbReference>
<dbReference type="Pfam" id="PF00289">
    <property type="entry name" value="Biotin_carb_N"/>
    <property type="match status" value="1"/>
</dbReference>
<dbReference type="Gene3D" id="3.40.50.20">
    <property type="match status" value="1"/>
</dbReference>
<dbReference type="Gene3D" id="3.30.1490.20">
    <property type="entry name" value="ATP-grasp fold, A domain"/>
    <property type="match status" value="1"/>
</dbReference>
<evidence type="ECO:0000256" key="4">
    <source>
        <dbReference type="ARBA" id="ARBA00013050"/>
    </source>
</evidence>
<evidence type="ECO:0000256" key="5">
    <source>
        <dbReference type="ARBA" id="ARBA00018058"/>
    </source>
</evidence>
<dbReference type="GO" id="GO:0004658">
    <property type="term" value="F:propionyl-CoA carboxylase activity"/>
    <property type="evidence" value="ECO:0007669"/>
    <property type="project" value="UniProtKB-EC"/>
</dbReference>
<evidence type="ECO:0000259" key="22">
    <source>
        <dbReference type="PROSITE" id="PS50979"/>
    </source>
</evidence>
<keyword evidence="12" id="KW-0442">Lipid degradation</keyword>
<dbReference type="GO" id="GO:0046872">
    <property type="term" value="F:metal ion binding"/>
    <property type="evidence" value="ECO:0007669"/>
    <property type="project" value="UniProtKB-KW"/>
</dbReference>
<dbReference type="UniPathway" id="UPA00945">
    <property type="reaction ID" value="UER00908"/>
</dbReference>
<dbReference type="STRING" id="478820.A0A196SPJ1"/>
<dbReference type="FunFam" id="2.40.50.100:FF:000003">
    <property type="entry name" value="Acetyl-CoA carboxylase biotin carboxyl carrier protein"/>
    <property type="match status" value="1"/>
</dbReference>
<evidence type="ECO:0000256" key="3">
    <source>
        <dbReference type="ARBA" id="ARBA00005060"/>
    </source>
</evidence>
<dbReference type="InterPro" id="IPR005482">
    <property type="entry name" value="Biotin_COase_C"/>
</dbReference>
<dbReference type="Pfam" id="PF02786">
    <property type="entry name" value="CPSase_L_D2"/>
    <property type="match status" value="1"/>
</dbReference>
<comment type="caution">
    <text evidence="23">The sequence shown here is derived from an EMBL/GenBank/DDBJ whole genome shotgun (WGS) entry which is preliminary data.</text>
</comment>
<dbReference type="SUPFAM" id="SSF52440">
    <property type="entry name" value="PreATP-grasp domain"/>
    <property type="match status" value="1"/>
</dbReference>
<feature type="domain" description="Lipoyl-binding" evidence="20">
    <location>
        <begin position="614"/>
        <end position="691"/>
    </location>
</feature>
<keyword evidence="11" id="KW-0809">Transit peptide</keyword>
<dbReference type="PROSITE" id="PS00866">
    <property type="entry name" value="CPSASE_1"/>
    <property type="match status" value="1"/>
</dbReference>
<evidence type="ECO:0000256" key="11">
    <source>
        <dbReference type="ARBA" id="ARBA00022946"/>
    </source>
</evidence>